<feature type="transmembrane region" description="Helical" evidence="1">
    <location>
        <begin position="52"/>
        <end position="71"/>
    </location>
</feature>
<protein>
    <recommendedName>
        <fullName evidence="2">DUF6199 domain-containing protein</fullName>
    </recommendedName>
</protein>
<dbReference type="EMBL" id="JAHLQK010000002">
    <property type="protein sequence ID" value="MBU5675894.1"/>
    <property type="molecule type" value="Genomic_DNA"/>
</dbReference>
<reference evidence="3 4" key="1">
    <citation type="submission" date="2021-06" db="EMBL/GenBank/DDBJ databases">
        <authorList>
            <person name="Sun Q."/>
            <person name="Li D."/>
        </authorList>
    </citation>
    <scope>NUCLEOTIDE SEQUENCE [LARGE SCALE GENOMIC DNA]</scope>
    <source>
        <strain evidence="3 4">MSJ-5</strain>
    </source>
</reference>
<dbReference type="InterPro" id="IPR045679">
    <property type="entry name" value="DUF6199"/>
</dbReference>
<accession>A0ABS6G056</accession>
<feature type="transmembrane region" description="Helical" evidence="1">
    <location>
        <begin position="6"/>
        <end position="22"/>
    </location>
</feature>
<evidence type="ECO:0000256" key="1">
    <source>
        <dbReference type="SAM" id="Phobius"/>
    </source>
</evidence>
<dbReference type="Pfam" id="PF19701">
    <property type="entry name" value="DUF6199"/>
    <property type="match status" value="1"/>
</dbReference>
<dbReference type="Proteomes" id="UP000779508">
    <property type="component" value="Unassembled WGS sequence"/>
</dbReference>
<name>A0ABS6G056_9FIRM</name>
<dbReference type="RefSeq" id="WP_216415385.1">
    <property type="nucleotide sequence ID" value="NZ_JAHLQK010000002.1"/>
</dbReference>
<proteinExistence type="predicted"/>
<evidence type="ECO:0000313" key="3">
    <source>
        <dbReference type="EMBL" id="MBU5675894.1"/>
    </source>
</evidence>
<feature type="domain" description="DUF6199" evidence="2">
    <location>
        <begin position="11"/>
        <end position="67"/>
    </location>
</feature>
<sequence>MDIIFGTLVYLIFLGVLIYSIVNPRKTFMLGRRWQYKNDIEPSEEALFIHRLIPVIILIFLTFIFITSLIYQL</sequence>
<keyword evidence="1" id="KW-1133">Transmembrane helix</keyword>
<keyword evidence="4" id="KW-1185">Reference proteome</keyword>
<organism evidence="3 4">
    <name type="scientific">Alkaliphilus flagellatus</name>
    <dbReference type="NCBI Taxonomy" id="2841507"/>
    <lineage>
        <taxon>Bacteria</taxon>
        <taxon>Bacillati</taxon>
        <taxon>Bacillota</taxon>
        <taxon>Clostridia</taxon>
        <taxon>Peptostreptococcales</taxon>
        <taxon>Natronincolaceae</taxon>
        <taxon>Alkaliphilus</taxon>
    </lineage>
</organism>
<gene>
    <name evidence="3" type="ORF">KQI88_05660</name>
</gene>
<keyword evidence="1" id="KW-0812">Transmembrane</keyword>
<comment type="caution">
    <text evidence="3">The sequence shown here is derived from an EMBL/GenBank/DDBJ whole genome shotgun (WGS) entry which is preliminary data.</text>
</comment>
<evidence type="ECO:0000313" key="4">
    <source>
        <dbReference type="Proteomes" id="UP000779508"/>
    </source>
</evidence>
<evidence type="ECO:0000259" key="2">
    <source>
        <dbReference type="Pfam" id="PF19701"/>
    </source>
</evidence>
<keyword evidence="1" id="KW-0472">Membrane</keyword>